<dbReference type="EMBL" id="CP000927">
    <property type="protein sequence ID" value="ABZ71415.1"/>
    <property type="molecule type" value="Genomic_DNA"/>
</dbReference>
<keyword evidence="1" id="KW-1133">Transmembrane helix</keyword>
<accession>B0SUU6</accession>
<gene>
    <name evidence="3" type="ordered locus">Caul_2288</name>
</gene>
<dbReference type="HOGENOM" id="CLU_2492165_0_0_5"/>
<keyword evidence="2" id="KW-0732">Signal</keyword>
<evidence type="ECO:0000313" key="3">
    <source>
        <dbReference type="EMBL" id="ABZ71415.1"/>
    </source>
</evidence>
<dbReference type="InterPro" id="IPR007332">
    <property type="entry name" value="DUF411"/>
</dbReference>
<feature type="transmembrane region" description="Helical" evidence="1">
    <location>
        <begin position="52"/>
        <end position="75"/>
    </location>
</feature>
<evidence type="ECO:0000256" key="1">
    <source>
        <dbReference type="SAM" id="Phobius"/>
    </source>
</evidence>
<keyword evidence="1" id="KW-0812">Transmembrane</keyword>
<dbReference type="AlphaFoldDB" id="B0SUU6"/>
<evidence type="ECO:0000256" key="2">
    <source>
        <dbReference type="SAM" id="SignalP"/>
    </source>
</evidence>
<organism evidence="3">
    <name type="scientific">Caulobacter sp. (strain K31)</name>
    <dbReference type="NCBI Taxonomy" id="366602"/>
    <lineage>
        <taxon>Bacteria</taxon>
        <taxon>Pseudomonadati</taxon>
        <taxon>Pseudomonadota</taxon>
        <taxon>Alphaproteobacteria</taxon>
        <taxon>Caulobacterales</taxon>
        <taxon>Caulobacteraceae</taxon>
        <taxon>Caulobacter</taxon>
    </lineage>
</organism>
<sequence precursor="true">MRPGPLWRATVAAALGWVTFASAGPAFAARAERALILEATAPRAVGLAVPGMPIGSAGMTLAGAASQSYSTLLLLSGSRRQVFARH</sequence>
<keyword evidence="1" id="KW-0472">Membrane</keyword>
<dbReference type="STRING" id="366602.Caul_2288"/>
<proteinExistence type="predicted"/>
<dbReference type="KEGG" id="cak:Caul_2288"/>
<feature type="chain" id="PRO_5002755166" evidence="2">
    <location>
        <begin position="24"/>
        <end position="86"/>
    </location>
</feature>
<protein>
    <submittedName>
        <fullName evidence="3">Uncharacterized protein</fullName>
    </submittedName>
</protein>
<name>B0SUU6_CAUSK</name>
<dbReference type="Pfam" id="PF04214">
    <property type="entry name" value="DUF411"/>
    <property type="match status" value="1"/>
</dbReference>
<reference evidence="3" key="1">
    <citation type="submission" date="2008-01" db="EMBL/GenBank/DDBJ databases">
        <title>Complete sequence of chromosome of Caulobacter sp. K31.</title>
        <authorList>
            <consortium name="US DOE Joint Genome Institute"/>
            <person name="Copeland A."/>
            <person name="Lucas S."/>
            <person name="Lapidus A."/>
            <person name="Barry K."/>
            <person name="Glavina del Rio T."/>
            <person name="Dalin E."/>
            <person name="Tice H."/>
            <person name="Pitluck S."/>
            <person name="Bruce D."/>
            <person name="Goodwin L."/>
            <person name="Thompson L.S."/>
            <person name="Brettin T."/>
            <person name="Detter J.C."/>
            <person name="Han C."/>
            <person name="Schmutz J."/>
            <person name="Larimer F."/>
            <person name="Land M."/>
            <person name="Hauser L."/>
            <person name="Kyrpides N."/>
            <person name="Kim E."/>
            <person name="Stephens C."/>
            <person name="Richardson P."/>
        </authorList>
    </citation>
    <scope>NUCLEOTIDE SEQUENCE [LARGE SCALE GENOMIC DNA]</scope>
    <source>
        <strain evidence="3">K31</strain>
    </source>
</reference>
<feature type="signal peptide" evidence="2">
    <location>
        <begin position="1"/>
        <end position="23"/>
    </location>
</feature>